<name>A0A370F550_9BURK</name>
<dbReference type="EC" id="2.5.1.18" evidence="1"/>
<dbReference type="InterPro" id="IPR036282">
    <property type="entry name" value="Glutathione-S-Trfase_C_sf"/>
</dbReference>
<dbReference type="FunFam" id="3.40.30.10:FF:000156">
    <property type="entry name" value="Glutathione S-transferase 1"/>
    <property type="match status" value="1"/>
</dbReference>
<keyword evidence="2 6" id="KW-0808">Transferase</keyword>
<evidence type="ECO:0000259" key="4">
    <source>
        <dbReference type="PROSITE" id="PS50404"/>
    </source>
</evidence>
<dbReference type="SUPFAM" id="SSF47616">
    <property type="entry name" value="GST C-terminal domain-like"/>
    <property type="match status" value="1"/>
</dbReference>
<dbReference type="Proteomes" id="UP000255265">
    <property type="component" value="Unassembled WGS sequence"/>
</dbReference>
<dbReference type="GO" id="GO:0005737">
    <property type="term" value="C:cytoplasm"/>
    <property type="evidence" value="ECO:0007669"/>
    <property type="project" value="UniProtKB-ARBA"/>
</dbReference>
<dbReference type="PROSITE" id="PS50404">
    <property type="entry name" value="GST_NTER"/>
    <property type="match status" value="1"/>
</dbReference>
<dbReference type="Pfam" id="PF00043">
    <property type="entry name" value="GST_C"/>
    <property type="match status" value="1"/>
</dbReference>
<dbReference type="GO" id="GO:0004601">
    <property type="term" value="F:peroxidase activity"/>
    <property type="evidence" value="ECO:0007669"/>
    <property type="project" value="UniProtKB-ARBA"/>
</dbReference>
<accession>A0A370F550</accession>
<dbReference type="PROSITE" id="PS50405">
    <property type="entry name" value="GST_CTER"/>
    <property type="match status" value="1"/>
</dbReference>
<dbReference type="InterPro" id="IPR004046">
    <property type="entry name" value="GST_C"/>
</dbReference>
<reference evidence="6 7" key="1">
    <citation type="submission" date="2018-07" db="EMBL/GenBank/DDBJ databases">
        <title>Genomic Encyclopedia of Type Strains, Phase IV (KMG-IV): sequencing the most valuable type-strain genomes for metagenomic binning, comparative biology and taxonomic classification.</title>
        <authorList>
            <person name="Goeker M."/>
        </authorList>
    </citation>
    <scope>NUCLEOTIDE SEQUENCE [LARGE SCALE GENOMIC DNA]</scope>
    <source>
        <strain evidence="6 7">DSM 21352</strain>
    </source>
</reference>
<gene>
    <name evidence="6" type="ORF">DFR41_114105</name>
</gene>
<dbReference type="InterPro" id="IPR004045">
    <property type="entry name" value="Glutathione_S-Trfase_N"/>
</dbReference>
<dbReference type="InterPro" id="IPR036249">
    <property type="entry name" value="Thioredoxin-like_sf"/>
</dbReference>
<dbReference type="SFLD" id="SFLDS00019">
    <property type="entry name" value="Glutathione_Transferase_(cytos"/>
    <property type="match status" value="1"/>
</dbReference>
<dbReference type="Gene3D" id="3.40.30.10">
    <property type="entry name" value="Glutaredoxin"/>
    <property type="match status" value="1"/>
</dbReference>
<dbReference type="InterPro" id="IPR010987">
    <property type="entry name" value="Glutathione-S-Trfase_C-like"/>
</dbReference>
<organism evidence="6 7">
    <name type="scientific">Pseudacidovorax intermedius</name>
    <dbReference type="NCBI Taxonomy" id="433924"/>
    <lineage>
        <taxon>Bacteria</taxon>
        <taxon>Pseudomonadati</taxon>
        <taxon>Pseudomonadota</taxon>
        <taxon>Betaproteobacteria</taxon>
        <taxon>Burkholderiales</taxon>
        <taxon>Comamonadaceae</taxon>
        <taxon>Pseudacidovorax</taxon>
    </lineage>
</organism>
<sequence length="221" mass="24505">MPGRTIPRMLTIHHLGRSQSERILWLCEELGIPYTLVRHQRDATTMLSPPALKALHPLGAAPVIEDDGLVLAESAAIVDYLIARHGQGRLRLAPEHPDFSHYLYWFHFANGNLQPVMGRLMMVSRAGLPADHPVQQAVQGRLDRVLALVEARLGEAEHLAGAEFTAADIMSVFSLSTMRLFQPVDLASYPNIRAWLQRMGARPAYQHAMAKGDPDLVPMLG</sequence>
<dbReference type="Gene3D" id="1.20.1050.10">
    <property type="match status" value="1"/>
</dbReference>
<evidence type="ECO:0000259" key="5">
    <source>
        <dbReference type="PROSITE" id="PS50405"/>
    </source>
</evidence>
<dbReference type="STRING" id="433924.NS331_14910"/>
<evidence type="ECO:0000313" key="6">
    <source>
        <dbReference type="EMBL" id="RDI18657.1"/>
    </source>
</evidence>
<keyword evidence="7" id="KW-1185">Reference proteome</keyword>
<dbReference type="InterPro" id="IPR040079">
    <property type="entry name" value="Glutathione_S-Trfase"/>
</dbReference>
<dbReference type="GO" id="GO:0004364">
    <property type="term" value="F:glutathione transferase activity"/>
    <property type="evidence" value="ECO:0007669"/>
    <property type="project" value="UniProtKB-EC"/>
</dbReference>
<dbReference type="CDD" id="cd03046">
    <property type="entry name" value="GST_N_GTT1_like"/>
    <property type="match status" value="1"/>
</dbReference>
<dbReference type="AlphaFoldDB" id="A0A370F550"/>
<evidence type="ECO:0000256" key="1">
    <source>
        <dbReference type="ARBA" id="ARBA00012452"/>
    </source>
</evidence>
<proteinExistence type="predicted"/>
<dbReference type="PANTHER" id="PTHR44051:SF9">
    <property type="entry name" value="GLUTATHIONE S-TRANSFERASE 1"/>
    <property type="match status" value="1"/>
</dbReference>
<feature type="domain" description="GST N-terminal" evidence="4">
    <location>
        <begin position="7"/>
        <end position="89"/>
    </location>
</feature>
<dbReference type="PANTHER" id="PTHR44051">
    <property type="entry name" value="GLUTATHIONE S-TRANSFERASE-RELATED"/>
    <property type="match status" value="1"/>
</dbReference>
<dbReference type="SFLD" id="SFLDG00358">
    <property type="entry name" value="Main_(cytGST)"/>
    <property type="match status" value="1"/>
</dbReference>
<dbReference type="SFLD" id="SFLDG01150">
    <property type="entry name" value="Main.1:_Beta-like"/>
    <property type="match status" value="1"/>
</dbReference>
<evidence type="ECO:0000256" key="2">
    <source>
        <dbReference type="ARBA" id="ARBA00022679"/>
    </source>
</evidence>
<comment type="catalytic activity">
    <reaction evidence="3">
        <text>RX + glutathione = an S-substituted glutathione + a halide anion + H(+)</text>
        <dbReference type="Rhea" id="RHEA:16437"/>
        <dbReference type="ChEBI" id="CHEBI:15378"/>
        <dbReference type="ChEBI" id="CHEBI:16042"/>
        <dbReference type="ChEBI" id="CHEBI:17792"/>
        <dbReference type="ChEBI" id="CHEBI:57925"/>
        <dbReference type="ChEBI" id="CHEBI:90779"/>
        <dbReference type="EC" id="2.5.1.18"/>
    </reaction>
</comment>
<protein>
    <recommendedName>
        <fullName evidence="1">glutathione transferase</fullName>
        <ecNumber evidence="1">2.5.1.18</ecNumber>
    </recommendedName>
</protein>
<dbReference type="EMBL" id="QQAV01000014">
    <property type="protein sequence ID" value="RDI18657.1"/>
    <property type="molecule type" value="Genomic_DNA"/>
</dbReference>
<dbReference type="Pfam" id="PF13409">
    <property type="entry name" value="GST_N_2"/>
    <property type="match status" value="1"/>
</dbReference>
<feature type="domain" description="GST C-terminal" evidence="5">
    <location>
        <begin position="95"/>
        <end position="218"/>
    </location>
</feature>
<evidence type="ECO:0000256" key="3">
    <source>
        <dbReference type="ARBA" id="ARBA00047960"/>
    </source>
</evidence>
<dbReference type="SUPFAM" id="SSF52833">
    <property type="entry name" value="Thioredoxin-like"/>
    <property type="match status" value="1"/>
</dbReference>
<evidence type="ECO:0000313" key="7">
    <source>
        <dbReference type="Proteomes" id="UP000255265"/>
    </source>
</evidence>
<comment type="caution">
    <text evidence="6">The sequence shown here is derived from an EMBL/GenBank/DDBJ whole genome shotgun (WGS) entry which is preliminary data.</text>
</comment>